<dbReference type="RefSeq" id="WP_179540604.1">
    <property type="nucleotide sequence ID" value="NZ_BAAALL010000004.1"/>
</dbReference>
<dbReference type="EMBL" id="JACCFY010000001">
    <property type="protein sequence ID" value="NYJ77071.1"/>
    <property type="molecule type" value="Genomic_DNA"/>
</dbReference>
<evidence type="ECO:0000256" key="1">
    <source>
        <dbReference type="SAM" id="MobiDB-lite"/>
    </source>
</evidence>
<feature type="region of interest" description="Disordered" evidence="1">
    <location>
        <begin position="417"/>
        <end position="458"/>
    </location>
</feature>
<organism evidence="2 3">
    <name type="scientific">Nesterenkonia xinjiangensis</name>
    <dbReference type="NCBI Taxonomy" id="225327"/>
    <lineage>
        <taxon>Bacteria</taxon>
        <taxon>Bacillati</taxon>
        <taxon>Actinomycetota</taxon>
        <taxon>Actinomycetes</taxon>
        <taxon>Micrococcales</taxon>
        <taxon>Micrococcaceae</taxon>
        <taxon>Nesterenkonia</taxon>
    </lineage>
</organism>
<comment type="caution">
    <text evidence="2">The sequence shown here is derived from an EMBL/GenBank/DDBJ whole genome shotgun (WGS) entry which is preliminary data.</text>
</comment>
<sequence>MAEAWREARLIPTSGIRGTTEQEVRATSALLAVLSIVPSFAHALLKPCGASLGRMRANVECFVEVAFEDKRKKRSPRPDGLIRVTRGSTVWTALVEVKTEGNGLDQEQVESYMDVAKEHGFDAVITISNEIPPIQGTHPLSLDGRSLRAIPVFHYSWVRIITLAIMEREVRGIEDDEQKWILGELIRYLEHENSGALDFTDMGASWKAVTECVKTGLVRRGASDVLEVATRFDGLIRYISFKLGQRLGVDVTPQLPRKQRENPAERAAQLASELEKEGSFSGSIRIPGTVSDMDIRCDMRAKQIQISTTVPASGHARNATRINWLLRPLDDDLTDVVVEAHAGRRHHAESLEALREDVKDALPEGFPEIRSFTITRVSHLGLQGTTRGKASFINSVIQAVDDFYANILQRQRVWTPPAPEYRSRASEPGQEEVYSSEELASPPAEVYHSEEDITANDS</sequence>
<keyword evidence="3" id="KW-1185">Reference proteome</keyword>
<protein>
    <recommendedName>
        <fullName evidence="4">Stress response protein</fullName>
    </recommendedName>
</protein>
<accession>A0A7Z0GL21</accession>
<name>A0A7Z0GL21_9MICC</name>
<proteinExistence type="predicted"/>
<dbReference type="Proteomes" id="UP000535437">
    <property type="component" value="Unassembled WGS sequence"/>
</dbReference>
<reference evidence="2 3" key="1">
    <citation type="submission" date="2020-07" db="EMBL/GenBank/DDBJ databases">
        <title>Sequencing the genomes of 1000 actinobacteria strains.</title>
        <authorList>
            <person name="Klenk H.-P."/>
        </authorList>
    </citation>
    <scope>NUCLEOTIDE SEQUENCE [LARGE SCALE GENOMIC DNA]</scope>
    <source>
        <strain evidence="2 3">DSM 15475</strain>
    </source>
</reference>
<gene>
    <name evidence="2" type="ORF">HNR09_000482</name>
</gene>
<evidence type="ECO:0000313" key="2">
    <source>
        <dbReference type="EMBL" id="NYJ77071.1"/>
    </source>
</evidence>
<evidence type="ECO:0008006" key="4">
    <source>
        <dbReference type="Google" id="ProtNLM"/>
    </source>
</evidence>
<dbReference type="AlphaFoldDB" id="A0A7Z0GL21"/>
<evidence type="ECO:0000313" key="3">
    <source>
        <dbReference type="Proteomes" id="UP000535437"/>
    </source>
</evidence>